<proteinExistence type="predicted"/>
<dbReference type="SUPFAM" id="SSF109715">
    <property type="entry name" value="DEK C-terminal domain"/>
    <property type="match status" value="1"/>
</dbReference>
<dbReference type="PROSITE" id="PS51925">
    <property type="entry name" value="SWIB_MDM2"/>
    <property type="match status" value="1"/>
</dbReference>
<keyword evidence="5" id="KW-1185">Reference proteome</keyword>
<dbReference type="SUPFAM" id="SSF47592">
    <property type="entry name" value="SWIB/MDM2 domain"/>
    <property type="match status" value="1"/>
</dbReference>
<organism evidence="4 5">
    <name type="scientific">Gnathostoma spinigerum</name>
    <dbReference type="NCBI Taxonomy" id="75299"/>
    <lineage>
        <taxon>Eukaryota</taxon>
        <taxon>Metazoa</taxon>
        <taxon>Ecdysozoa</taxon>
        <taxon>Nematoda</taxon>
        <taxon>Chromadorea</taxon>
        <taxon>Rhabditida</taxon>
        <taxon>Spirurina</taxon>
        <taxon>Gnathostomatomorpha</taxon>
        <taxon>Gnathostomatoidea</taxon>
        <taxon>Gnathostomatidae</taxon>
        <taxon>Gnathostoma</taxon>
    </lineage>
</organism>
<evidence type="ECO:0000259" key="2">
    <source>
        <dbReference type="PROSITE" id="PS51925"/>
    </source>
</evidence>
<dbReference type="EMBL" id="JBGFUD010002645">
    <property type="protein sequence ID" value="MFH4977823.1"/>
    <property type="molecule type" value="Genomic_DNA"/>
</dbReference>
<feature type="domain" description="DM2" evidence="2">
    <location>
        <begin position="162"/>
        <end position="239"/>
    </location>
</feature>
<protein>
    <recommendedName>
        <fullName evidence="6">DM2 domain-containing protein</fullName>
    </recommendedName>
</protein>
<evidence type="ECO:0000256" key="1">
    <source>
        <dbReference type="SAM" id="MobiDB-lite"/>
    </source>
</evidence>
<feature type="region of interest" description="Disordered" evidence="1">
    <location>
        <begin position="260"/>
        <end position="282"/>
    </location>
</feature>
<reference evidence="4 5" key="1">
    <citation type="submission" date="2024-08" db="EMBL/GenBank/DDBJ databases">
        <title>Gnathostoma spinigerum genome.</title>
        <authorList>
            <person name="Gonzalez-Bertolin B."/>
            <person name="Monzon S."/>
            <person name="Zaballos A."/>
            <person name="Jimenez P."/>
            <person name="Dekumyoy P."/>
            <person name="Varona S."/>
            <person name="Cuesta I."/>
            <person name="Sumanam S."/>
            <person name="Adisakwattana P."/>
            <person name="Gasser R.B."/>
            <person name="Hernandez-Gonzalez A."/>
            <person name="Young N.D."/>
            <person name="Perteguer M.J."/>
        </authorList>
    </citation>
    <scope>NUCLEOTIDE SEQUENCE [LARGE SCALE GENOMIC DNA]</scope>
    <source>
        <strain evidence="4">AL3</strain>
        <tissue evidence="4">Liver</tissue>
    </source>
</reference>
<evidence type="ECO:0008006" key="6">
    <source>
        <dbReference type="Google" id="ProtNLM"/>
    </source>
</evidence>
<dbReference type="InterPro" id="IPR036885">
    <property type="entry name" value="SWIB_MDM2_dom_sf"/>
</dbReference>
<accession>A0ABD6ECX8</accession>
<feature type="region of interest" description="Disordered" evidence="1">
    <location>
        <begin position="67"/>
        <end position="157"/>
    </location>
</feature>
<name>A0ABD6ECX8_9BILA</name>
<evidence type="ECO:0000313" key="5">
    <source>
        <dbReference type="Proteomes" id="UP001608902"/>
    </source>
</evidence>
<dbReference type="InterPro" id="IPR014876">
    <property type="entry name" value="DEK_C"/>
</dbReference>
<comment type="caution">
    <text evidence="4">The sequence shown here is derived from an EMBL/GenBank/DDBJ whole genome shotgun (WGS) entry which is preliminary data.</text>
</comment>
<gene>
    <name evidence="4" type="ORF">AB6A40_004532</name>
</gene>
<dbReference type="SMART" id="SM00151">
    <property type="entry name" value="SWIB"/>
    <property type="match status" value="1"/>
</dbReference>
<dbReference type="InterPro" id="IPR003121">
    <property type="entry name" value="SWIB_MDM2_domain"/>
</dbReference>
<dbReference type="PROSITE" id="PS51998">
    <property type="entry name" value="DEK_C"/>
    <property type="match status" value="1"/>
</dbReference>
<dbReference type="Proteomes" id="UP001608902">
    <property type="component" value="Unassembled WGS sequence"/>
</dbReference>
<dbReference type="Gene3D" id="1.10.245.10">
    <property type="entry name" value="SWIB/MDM2 domain"/>
    <property type="match status" value="1"/>
</dbReference>
<sequence length="282" mass="31627">MSDSDDVPDLPVEELQVRGAIAEQIRKFGLDKLTNRVIRQNLKEEFGVDFSDYKPIIDKITMEIAQQKTNQSVTSSKTVNQKVEQKQSQPTSSDSDSDGGVVFTDAAPKKKPKNVRKRTESGSDSSLLEVSQKRRRAAPTPKKGNQAKKKTAKEGGPKRKTAYSVYCALTEDLASVVGKPYMRRSDVVKAMWAYFRANNLLDPKDRRYVVADDPLFKIFKKKRFLAFGIMGSLGRHIIEGKFLNDEDRAALEKYAIEEDARRAATEEEKADDSGENGEIKGE</sequence>
<dbReference type="InterPro" id="IPR019835">
    <property type="entry name" value="SWIB_domain"/>
</dbReference>
<dbReference type="PANTHER" id="PTHR13844">
    <property type="entry name" value="SWI/SNF-RELATED MATRIX-ASSOCIATED ACTIN-DEPENDENT REGULATOR OF CHROMATIN SUBFAMILY D"/>
    <property type="match status" value="1"/>
</dbReference>
<feature type="domain" description="DEK-C" evidence="3">
    <location>
        <begin position="11"/>
        <end position="66"/>
    </location>
</feature>
<feature type="compositionally biased region" description="Polar residues" evidence="1">
    <location>
        <begin position="67"/>
        <end position="91"/>
    </location>
</feature>
<evidence type="ECO:0000313" key="4">
    <source>
        <dbReference type="EMBL" id="MFH4977823.1"/>
    </source>
</evidence>
<dbReference type="Pfam" id="PF08766">
    <property type="entry name" value="DEK_C"/>
    <property type="match status" value="1"/>
</dbReference>
<dbReference type="CDD" id="cd10567">
    <property type="entry name" value="SWIB-MDM2_like"/>
    <property type="match status" value="1"/>
</dbReference>
<dbReference type="AlphaFoldDB" id="A0ABD6ECX8"/>
<dbReference type="Pfam" id="PF02201">
    <property type="entry name" value="SWIB"/>
    <property type="match status" value="1"/>
</dbReference>
<evidence type="ECO:0000259" key="3">
    <source>
        <dbReference type="PROSITE" id="PS51998"/>
    </source>
</evidence>